<dbReference type="STRING" id="53326.A0A016W7E7"/>
<organism evidence="8 9">
    <name type="scientific">Ancylostoma ceylanicum</name>
    <dbReference type="NCBI Taxonomy" id="53326"/>
    <lineage>
        <taxon>Eukaryota</taxon>
        <taxon>Metazoa</taxon>
        <taxon>Ecdysozoa</taxon>
        <taxon>Nematoda</taxon>
        <taxon>Chromadorea</taxon>
        <taxon>Rhabditida</taxon>
        <taxon>Rhabditina</taxon>
        <taxon>Rhabditomorpha</taxon>
        <taxon>Strongyloidea</taxon>
        <taxon>Ancylostomatidae</taxon>
        <taxon>Ancylostomatinae</taxon>
        <taxon>Ancylostoma</taxon>
    </lineage>
</organism>
<dbReference type="Gene3D" id="1.20.1250.20">
    <property type="entry name" value="MFS general substrate transporter like domains"/>
    <property type="match status" value="1"/>
</dbReference>
<dbReference type="Pfam" id="PF07690">
    <property type="entry name" value="MFS_1"/>
    <property type="match status" value="1"/>
</dbReference>
<dbReference type="PANTHER" id="PTHR23510">
    <property type="entry name" value="INNER MEMBRANE TRANSPORT PROTEIN YAJR"/>
    <property type="match status" value="1"/>
</dbReference>
<dbReference type="InterPro" id="IPR051068">
    <property type="entry name" value="MFS_Domain-Containing_Protein"/>
</dbReference>
<dbReference type="AlphaFoldDB" id="A0A016W7E7"/>
<evidence type="ECO:0000256" key="6">
    <source>
        <dbReference type="SAM" id="Phobius"/>
    </source>
</evidence>
<evidence type="ECO:0000256" key="2">
    <source>
        <dbReference type="ARBA" id="ARBA00022448"/>
    </source>
</evidence>
<evidence type="ECO:0000313" key="8">
    <source>
        <dbReference type="EMBL" id="EYC35217.1"/>
    </source>
</evidence>
<dbReference type="InterPro" id="IPR011701">
    <property type="entry name" value="MFS"/>
</dbReference>
<evidence type="ECO:0000256" key="5">
    <source>
        <dbReference type="ARBA" id="ARBA00023136"/>
    </source>
</evidence>
<feature type="domain" description="Major facilitator superfamily (MFS) profile" evidence="7">
    <location>
        <begin position="37"/>
        <end position="278"/>
    </location>
</feature>
<comment type="caution">
    <text evidence="8">The sequence shown here is derived from an EMBL/GenBank/DDBJ whole genome shotgun (WGS) entry which is preliminary data.</text>
</comment>
<feature type="transmembrane region" description="Helical" evidence="6">
    <location>
        <begin position="133"/>
        <end position="156"/>
    </location>
</feature>
<feature type="transmembrane region" description="Helical" evidence="6">
    <location>
        <begin position="38"/>
        <end position="62"/>
    </location>
</feature>
<dbReference type="GO" id="GO:0005765">
    <property type="term" value="C:lysosomal membrane"/>
    <property type="evidence" value="ECO:0007669"/>
    <property type="project" value="TreeGrafter"/>
</dbReference>
<dbReference type="OrthoDB" id="370281at2759"/>
<feature type="transmembrane region" description="Helical" evidence="6">
    <location>
        <begin position="256"/>
        <end position="276"/>
    </location>
</feature>
<proteinExistence type="predicted"/>
<dbReference type="GO" id="GO:0012505">
    <property type="term" value="C:endomembrane system"/>
    <property type="evidence" value="ECO:0007669"/>
    <property type="project" value="UniProtKB-SubCell"/>
</dbReference>
<evidence type="ECO:0000256" key="4">
    <source>
        <dbReference type="ARBA" id="ARBA00022989"/>
    </source>
</evidence>
<dbReference type="PANTHER" id="PTHR23510:SF3">
    <property type="entry name" value="MAJOR FACILITATOR SUPERFAMILY DOMAIN-CONTAINING PROTEIN 8"/>
    <property type="match status" value="1"/>
</dbReference>
<feature type="transmembrane region" description="Helical" evidence="6">
    <location>
        <begin position="210"/>
        <end position="230"/>
    </location>
</feature>
<keyword evidence="2" id="KW-0813">Transport</keyword>
<feature type="transmembrane region" description="Helical" evidence="6">
    <location>
        <begin position="107"/>
        <end position="127"/>
    </location>
</feature>
<protein>
    <recommendedName>
        <fullName evidence="7">Major facilitator superfamily (MFS) profile domain-containing protein</fullName>
    </recommendedName>
</protein>
<dbReference type="GO" id="GO:0022857">
    <property type="term" value="F:transmembrane transporter activity"/>
    <property type="evidence" value="ECO:0007669"/>
    <property type="project" value="InterPro"/>
</dbReference>
<gene>
    <name evidence="8" type="primary">Acey_s1109.g3619</name>
    <name evidence="8" type="ORF">Y032_1109g3619</name>
</gene>
<evidence type="ECO:0000256" key="3">
    <source>
        <dbReference type="ARBA" id="ARBA00022692"/>
    </source>
</evidence>
<dbReference type="InterPro" id="IPR036259">
    <property type="entry name" value="MFS_trans_sf"/>
</dbReference>
<reference evidence="8" key="1">
    <citation type="submission" date="2014-02" db="EMBL/GenBank/DDBJ databases">
        <title>The genome and transcriptome of the zoonotic hookworm Ancylostoma ceylanicum reveal infection-specific gene families.</title>
        <authorList>
            <person name="Schwarz E.M."/>
            <person name="Hu Y."/>
            <person name="Antoshechkin I."/>
            <person name="Miller M.M."/>
            <person name="Sternberg P.W."/>
            <person name="Aroian R.V."/>
        </authorList>
    </citation>
    <scope>NUCLEOTIDE SEQUENCE</scope>
    <source>
        <strain evidence="8">HY135</strain>
    </source>
</reference>
<dbReference type="PROSITE" id="PS50850">
    <property type="entry name" value="MFS"/>
    <property type="match status" value="1"/>
</dbReference>
<keyword evidence="3 6" id="KW-0812">Transmembrane</keyword>
<evidence type="ECO:0000259" key="7">
    <source>
        <dbReference type="PROSITE" id="PS50850"/>
    </source>
</evidence>
<evidence type="ECO:0000313" key="9">
    <source>
        <dbReference type="Proteomes" id="UP000024635"/>
    </source>
</evidence>
<dbReference type="SUPFAM" id="SSF103473">
    <property type="entry name" value="MFS general substrate transporter"/>
    <property type="match status" value="1"/>
</dbReference>
<dbReference type="EMBL" id="JARK01000709">
    <property type="protein sequence ID" value="EYC35217.1"/>
    <property type="molecule type" value="Genomic_DNA"/>
</dbReference>
<comment type="subcellular location">
    <subcellularLocation>
        <location evidence="1">Endomembrane system</location>
        <topology evidence="1">Multi-pass membrane protein</topology>
    </subcellularLocation>
</comment>
<feature type="transmembrane region" description="Helical" evidence="6">
    <location>
        <begin position="168"/>
        <end position="190"/>
    </location>
</feature>
<dbReference type="InterPro" id="IPR020846">
    <property type="entry name" value="MFS_dom"/>
</dbReference>
<sequence>MTNPSFNINKKVTIDKENGDTPSYDPGISEKTSPWRSLWISIALQAMVGIQISIYFMSMWPYLSSLDKTTSVDFLGWVVAACSLGCSLANPLFGWWNQKTMSIKHPVIVGMLMAAAGQTFYGLLPLFSSQQKWIMMGSRLVTGFGAGTLSVLRAYAATASLPRDRLRAVSFGTAGMVLGLSVGPAIQAVFTPVGETGFMIGPVIFNMYTLPAFFMVFLSIISCVIVHTLFEETYAGILMEEDSSEKQFTVVPKYDLIPALICIYLWIVTCMVAINIEV</sequence>
<dbReference type="Proteomes" id="UP000024635">
    <property type="component" value="Unassembled WGS sequence"/>
</dbReference>
<keyword evidence="4 6" id="KW-1133">Transmembrane helix</keyword>
<dbReference type="EMBL" id="JARK01000709">
    <property type="protein sequence ID" value="EYC35218.1"/>
    <property type="molecule type" value="Genomic_DNA"/>
</dbReference>
<keyword evidence="9" id="KW-1185">Reference proteome</keyword>
<keyword evidence="5 6" id="KW-0472">Membrane</keyword>
<feature type="transmembrane region" description="Helical" evidence="6">
    <location>
        <begin position="74"/>
        <end position="95"/>
    </location>
</feature>
<evidence type="ECO:0000256" key="1">
    <source>
        <dbReference type="ARBA" id="ARBA00004127"/>
    </source>
</evidence>
<name>A0A016W7E7_9BILA</name>
<accession>A0A016W7E7</accession>
<reference evidence="9" key="2">
    <citation type="journal article" date="2015" name="Nat. Genet.">
        <title>The genome and transcriptome of the zoonotic hookworm Ancylostoma ceylanicum identify infection-specific gene families.</title>
        <authorList>
            <person name="Schwarz E.M."/>
            <person name="Hu Y."/>
            <person name="Antoshechkin I."/>
            <person name="Miller M.M."/>
            <person name="Sternberg P.W."/>
            <person name="Aroian R.V."/>
        </authorList>
    </citation>
    <scope>NUCLEOTIDE SEQUENCE</scope>
    <source>
        <strain evidence="9">HY135</strain>
    </source>
</reference>